<organism evidence="6 7">
    <name type="scientific">Parastrongyloides trichosuri</name>
    <name type="common">Possum-specific nematode worm</name>
    <dbReference type="NCBI Taxonomy" id="131310"/>
    <lineage>
        <taxon>Eukaryota</taxon>
        <taxon>Metazoa</taxon>
        <taxon>Ecdysozoa</taxon>
        <taxon>Nematoda</taxon>
        <taxon>Chromadorea</taxon>
        <taxon>Rhabditida</taxon>
        <taxon>Tylenchina</taxon>
        <taxon>Panagrolaimomorpha</taxon>
        <taxon>Strongyloidoidea</taxon>
        <taxon>Strongyloididae</taxon>
        <taxon>Parastrongyloides</taxon>
    </lineage>
</organism>
<evidence type="ECO:0000256" key="4">
    <source>
        <dbReference type="ARBA" id="ARBA00022786"/>
    </source>
</evidence>
<dbReference type="Pfam" id="PF00651">
    <property type="entry name" value="BTB"/>
    <property type="match status" value="1"/>
</dbReference>
<dbReference type="Pfam" id="PF01344">
    <property type="entry name" value="Kelch_1"/>
    <property type="match status" value="1"/>
</dbReference>
<dbReference type="Gene3D" id="3.30.710.10">
    <property type="entry name" value="Potassium Channel Kv1.1, Chain A"/>
    <property type="match status" value="1"/>
</dbReference>
<proteinExistence type="predicted"/>
<evidence type="ECO:0000313" key="7">
    <source>
        <dbReference type="WBParaSite" id="PTRK_0001399000.1"/>
    </source>
</evidence>
<dbReference type="WBParaSite" id="PTRK_0001399000.1">
    <property type="protein sequence ID" value="PTRK_0001399000.1"/>
    <property type="gene ID" value="PTRK_0001399000"/>
</dbReference>
<accession>A0A0N4ZYX5</accession>
<keyword evidence="2" id="KW-0880">Kelch repeat</keyword>
<dbReference type="PANTHER" id="PTHR24412">
    <property type="entry name" value="KELCH PROTEIN"/>
    <property type="match status" value="1"/>
</dbReference>
<name>A0A0N4ZYX5_PARTI</name>
<keyword evidence="4" id="KW-0833">Ubl conjugation pathway</keyword>
<dbReference type="Pfam" id="PF24681">
    <property type="entry name" value="Kelch_KLHDC2_KLHL20_DRC7"/>
    <property type="match status" value="1"/>
</dbReference>
<evidence type="ECO:0000256" key="2">
    <source>
        <dbReference type="ARBA" id="ARBA00022441"/>
    </source>
</evidence>
<dbReference type="InterPro" id="IPR011333">
    <property type="entry name" value="SKP1/BTB/POZ_sf"/>
</dbReference>
<dbReference type="PANTHER" id="PTHR24412:SF489">
    <property type="entry name" value="RING FINGER DOMAIN AND KELCH REPEAT-CONTAINING PROTEIN DDB_G0271372"/>
    <property type="match status" value="1"/>
</dbReference>
<dbReference type="Gene3D" id="2.120.10.80">
    <property type="entry name" value="Kelch-type beta propeller"/>
    <property type="match status" value="1"/>
</dbReference>
<keyword evidence="6" id="KW-1185">Reference proteome</keyword>
<dbReference type="CDD" id="cd18186">
    <property type="entry name" value="BTB_POZ_ZBTB_KLHL-like"/>
    <property type="match status" value="1"/>
</dbReference>
<dbReference type="Pfam" id="PF07707">
    <property type="entry name" value="BACK"/>
    <property type="match status" value="1"/>
</dbReference>
<evidence type="ECO:0000256" key="3">
    <source>
        <dbReference type="ARBA" id="ARBA00022737"/>
    </source>
</evidence>
<dbReference type="SUPFAM" id="SSF54695">
    <property type="entry name" value="POZ domain"/>
    <property type="match status" value="1"/>
</dbReference>
<dbReference type="SMART" id="SM00612">
    <property type="entry name" value="Kelch"/>
    <property type="match status" value="3"/>
</dbReference>
<comment type="pathway">
    <text evidence="1">Protein modification; protein ubiquitination.</text>
</comment>
<dbReference type="SUPFAM" id="SSF117281">
    <property type="entry name" value="Kelch motif"/>
    <property type="match status" value="1"/>
</dbReference>
<dbReference type="InterPro" id="IPR011705">
    <property type="entry name" value="BACK"/>
</dbReference>
<dbReference type="PIRSF" id="PIRSF037037">
    <property type="entry name" value="Kelch-like_protein_gigaxonin"/>
    <property type="match status" value="1"/>
</dbReference>
<evidence type="ECO:0000259" key="5">
    <source>
        <dbReference type="PROSITE" id="PS50097"/>
    </source>
</evidence>
<evidence type="ECO:0000313" key="6">
    <source>
        <dbReference type="Proteomes" id="UP000038045"/>
    </source>
</evidence>
<dbReference type="InterPro" id="IPR017096">
    <property type="entry name" value="BTB-kelch_protein"/>
</dbReference>
<dbReference type="Gene3D" id="1.25.40.420">
    <property type="match status" value="1"/>
</dbReference>
<dbReference type="SMART" id="SM00225">
    <property type="entry name" value="BTB"/>
    <property type="match status" value="1"/>
</dbReference>
<feature type="domain" description="BTB" evidence="5">
    <location>
        <begin position="37"/>
        <end position="106"/>
    </location>
</feature>
<dbReference type="PROSITE" id="PS50097">
    <property type="entry name" value="BTB"/>
    <property type="match status" value="1"/>
</dbReference>
<dbReference type="InterPro" id="IPR015915">
    <property type="entry name" value="Kelch-typ_b-propeller"/>
</dbReference>
<dbReference type="SMART" id="SM00875">
    <property type="entry name" value="BACK"/>
    <property type="match status" value="1"/>
</dbReference>
<dbReference type="AlphaFoldDB" id="A0A0N4ZYX5"/>
<evidence type="ECO:0000256" key="1">
    <source>
        <dbReference type="ARBA" id="ARBA00004906"/>
    </source>
</evidence>
<keyword evidence="3" id="KW-0677">Repeat</keyword>
<dbReference type="Proteomes" id="UP000038045">
    <property type="component" value="Unplaced"/>
</dbReference>
<protein>
    <submittedName>
        <fullName evidence="7">BTB domain-containing protein</fullName>
    </submittedName>
</protein>
<dbReference type="InterPro" id="IPR000210">
    <property type="entry name" value="BTB/POZ_dom"/>
</dbReference>
<dbReference type="InterPro" id="IPR006652">
    <property type="entry name" value="Kelch_1"/>
</dbReference>
<reference evidence="7" key="1">
    <citation type="submission" date="2017-02" db="UniProtKB">
        <authorList>
            <consortium name="WormBaseParasite"/>
        </authorList>
    </citation>
    <scope>IDENTIFICATION</scope>
</reference>
<dbReference type="STRING" id="131310.A0A0N4ZYX5"/>
<sequence>MEKEDEYSEWCGKFNRSSQSLKMMYQLKKMRENNEMCDFIIKSSDGREFHVHKLVVHASIPYFNSFNTFYSHDENHKDIVTLDMLSPKATELIIDYIYDGKIQYNKDIVLDIVYASDYLQMESLKNEAIKELFNYEDKDMLFNEKVMAVIEASILTNDKAMKFYAINFCEFSEKESFCILSLNSLIGILEKDYLDVPSEEFVFDSAMKWMYFDYENRKQFVLNIFSILRIAFLDYSIIFDKLLTEPIIIHNEETRKKIYHYLRVCLEGSPKFEYIQNYSPERNNYQLTCLSIDSSYRQNVACVNMKKFVLKSKMWHSHFYELFHKTDHITGIKYNNKIYFLQYEENEDYGSGVILDIDQQTTKRKTFSSGPRSGRCMAQFEDKIFTIGGLDMQGRNNLVECYSFRDNKITSLAPIPSGVINATSVVHGNHIYVIGGQLAQPLRIARRYFILTNSWEDINQMYYPRYKASAIAHRKQIFVIGGRNYNGVLNNCEVYDVESDNWTIIPNMPYKRAAASLSIRQNFLHVVGGYGESSEQIMQYDLLQCRWYEGPILEDLNLLHIAV</sequence>